<keyword evidence="3" id="KW-0963">Cytoplasm</keyword>
<dbReference type="SUPFAM" id="SSF53098">
    <property type="entry name" value="Ribonuclease H-like"/>
    <property type="match status" value="1"/>
</dbReference>
<feature type="domain" description="PAZ" evidence="9">
    <location>
        <begin position="329"/>
        <end position="449"/>
    </location>
</feature>
<keyword evidence="4" id="KW-0221">Differentiation</keyword>
<dbReference type="Pfam" id="PF02170">
    <property type="entry name" value="PAZ"/>
    <property type="match status" value="1"/>
</dbReference>
<feature type="region of interest" description="Disordered" evidence="8">
    <location>
        <begin position="1"/>
        <end position="96"/>
    </location>
</feature>
<dbReference type="SMART" id="SM00949">
    <property type="entry name" value="PAZ"/>
    <property type="match status" value="1"/>
</dbReference>
<evidence type="ECO:0000256" key="1">
    <source>
        <dbReference type="ARBA" id="ARBA00004496"/>
    </source>
</evidence>
<evidence type="ECO:0000256" key="7">
    <source>
        <dbReference type="ARBA" id="ARBA00038291"/>
    </source>
</evidence>
<evidence type="ECO:0000256" key="3">
    <source>
        <dbReference type="ARBA" id="ARBA00022490"/>
    </source>
</evidence>
<dbReference type="SUPFAM" id="SSF101690">
    <property type="entry name" value="PAZ domain"/>
    <property type="match status" value="1"/>
</dbReference>
<keyword evidence="12" id="KW-1185">Reference proteome</keyword>
<dbReference type="CDD" id="cd04658">
    <property type="entry name" value="Piwi_piwi-like_Euk"/>
    <property type="match status" value="1"/>
</dbReference>
<dbReference type="FunFam" id="2.170.260.10:FF:000003">
    <property type="entry name" value="Piwi-like RNA-mediated gene silencing 2"/>
    <property type="match status" value="1"/>
</dbReference>
<dbReference type="PROSITE" id="PS50821">
    <property type="entry name" value="PAZ"/>
    <property type="match status" value="1"/>
</dbReference>
<accession>A0A195CLN2</accession>
<dbReference type="Pfam" id="PF02171">
    <property type="entry name" value="Piwi"/>
    <property type="match status" value="1"/>
</dbReference>
<dbReference type="SMART" id="SM00950">
    <property type="entry name" value="Piwi"/>
    <property type="match status" value="1"/>
</dbReference>
<dbReference type="EMBL" id="KQ977595">
    <property type="protein sequence ID" value="KYN01613.1"/>
    <property type="molecule type" value="Genomic_DNA"/>
</dbReference>
<dbReference type="Pfam" id="PF23278">
    <property type="entry name" value="Piwi_N"/>
    <property type="match status" value="1"/>
</dbReference>
<dbReference type="InterPro" id="IPR003165">
    <property type="entry name" value="Piwi"/>
</dbReference>
<dbReference type="InterPro" id="IPR036397">
    <property type="entry name" value="RNaseH_sf"/>
</dbReference>
<evidence type="ECO:0000313" key="12">
    <source>
        <dbReference type="Proteomes" id="UP000078542"/>
    </source>
</evidence>
<comment type="similarity">
    <text evidence="7">Belongs to the argonaute family. Piwi subfamily.</text>
</comment>
<evidence type="ECO:0000256" key="2">
    <source>
        <dbReference type="ARBA" id="ARBA00022473"/>
    </source>
</evidence>
<dbReference type="Gene3D" id="3.40.50.2300">
    <property type="match status" value="1"/>
</dbReference>
<keyword evidence="6" id="KW-0943">RNA-mediated gene silencing</keyword>
<dbReference type="PROSITE" id="PS50822">
    <property type="entry name" value="PIWI"/>
    <property type="match status" value="1"/>
</dbReference>
<comment type="subcellular location">
    <subcellularLocation>
        <location evidence="1">Cytoplasm</location>
    </subcellularLocation>
</comment>
<proteinExistence type="inferred from homology"/>
<evidence type="ECO:0000256" key="8">
    <source>
        <dbReference type="SAM" id="MobiDB-lite"/>
    </source>
</evidence>
<dbReference type="InterPro" id="IPR012337">
    <property type="entry name" value="RNaseH-like_sf"/>
</dbReference>
<protein>
    <submittedName>
        <fullName evidence="11">Piwi-like protein 1</fullName>
    </submittedName>
</protein>
<dbReference type="CDD" id="cd02845">
    <property type="entry name" value="PAZ_piwi_like"/>
    <property type="match status" value="1"/>
</dbReference>
<dbReference type="InterPro" id="IPR003100">
    <property type="entry name" value="PAZ_dom"/>
</dbReference>
<dbReference type="STRING" id="456900.A0A195CLN2"/>
<organism evidence="11 12">
    <name type="scientific">Cyphomyrmex costatus</name>
    <dbReference type="NCBI Taxonomy" id="456900"/>
    <lineage>
        <taxon>Eukaryota</taxon>
        <taxon>Metazoa</taxon>
        <taxon>Ecdysozoa</taxon>
        <taxon>Arthropoda</taxon>
        <taxon>Hexapoda</taxon>
        <taxon>Insecta</taxon>
        <taxon>Pterygota</taxon>
        <taxon>Neoptera</taxon>
        <taxon>Endopterygota</taxon>
        <taxon>Hymenoptera</taxon>
        <taxon>Apocrita</taxon>
        <taxon>Aculeata</taxon>
        <taxon>Formicoidea</taxon>
        <taxon>Formicidae</taxon>
        <taxon>Myrmicinae</taxon>
        <taxon>Cyphomyrmex</taxon>
    </lineage>
</organism>
<keyword evidence="5" id="KW-0694">RNA-binding</keyword>
<gene>
    <name evidence="11" type="ORF">ALC62_07585</name>
</gene>
<dbReference type="GO" id="GO:0140965">
    <property type="term" value="P:secondary piRNA processing"/>
    <property type="evidence" value="ECO:0007669"/>
    <property type="project" value="UniProtKB-ARBA"/>
</dbReference>
<dbReference type="GO" id="GO:0030154">
    <property type="term" value="P:cell differentiation"/>
    <property type="evidence" value="ECO:0007669"/>
    <property type="project" value="UniProtKB-KW"/>
</dbReference>
<dbReference type="InterPro" id="IPR036085">
    <property type="entry name" value="PAZ_dom_sf"/>
</dbReference>
<dbReference type="AlphaFoldDB" id="A0A195CLN2"/>
<reference evidence="11 12" key="1">
    <citation type="submission" date="2016-03" db="EMBL/GenBank/DDBJ databases">
        <title>Cyphomyrmex costatus WGS genome.</title>
        <authorList>
            <person name="Nygaard S."/>
            <person name="Hu H."/>
            <person name="Boomsma J."/>
            <person name="Zhang G."/>
        </authorList>
    </citation>
    <scope>NUCLEOTIDE SEQUENCE [LARGE SCALE GENOMIC DNA]</scope>
    <source>
        <strain evidence="11">MS0001</strain>
        <tissue evidence="11">Whole body</tissue>
    </source>
</reference>
<dbReference type="FunFam" id="3.30.420.10:FF:000014">
    <property type="entry name" value="Piwi-like RNA-mediated gene silencing 1"/>
    <property type="match status" value="1"/>
</dbReference>
<sequence>MDPKKPTGPTGKGRGSFLLEMMKQRQQMERSQAMSHSIETPSVSSIEPSGSSEGYSSSLTSSSSGGRGRALSGLLKSMQSSSSGEESRDSSVAIGHGRGNISSLIKKLSQPSTSVPESVRRDDSEGVLGKLSNISVYDKPPTPEELQSLDDVTPVCRQGKSGTKVEAYANCVDVKVDPAKAQYLYEIKFSPDIDSIGLRRKLVNQHFATLGRTRTFDGTLLYLPLKLPQNETHFQSDHPDGSKVSLTIIFKRKQPIHENVQFFNILFNRIMRALSLVRIGRQNFNPNSAHALPQHRLEVWPGYVTAINEYEGGLKLCLDAKHRVMRTETVRDLITEICQKSKHNFKDIAMNEVIGTSVLTRYNNKTYRIDDIDWNKSPNYTFSKNGQQISLFEYYKSHWNIEIMDLHQPLLVHRVTNRLPNGELTIRYKKSFEYESIIYLVPELSYAAGLTDNIRNNHNIMKDLSGVTKMSPNQRQEVISRFVDEINKNDITRELLAEWGLRISHDLVKFTARRLEPEVIRFGFNKSHHTNDKPADWSFAAVRSPMLHACNLIKWNLMYCIRDRTCVKDFLNVLITVGQAVNMRVNDPVHVILKDDRTENYLREIQNNISADIQLFVIIFPTNRTDRYSAIKKLCCVQKAVPSQVIISKTISRPPKLRSITEKIALQINCKLGGALWTVTMPLKNCMVCGIDVYHVGVGGGGRKSVAGFIASLDNQLTKWHSRICMQASRQELVDMLQVCLTSAINAFYKYNGCNPERIIIYRDGVGDGDLDYIENYEVKQLLATFNRIAPNYKPQLSVVIVQKRINMRIFIRGRGGLDNPAAGTIVDSCVTRRNYYDFFLVPQSVRQGTVTPTHYIVIHDSSNLETDHMQRLTYKLCHLYYNWPGTIRVPAPCQYAHKLAYLVGQNLLAEPHQSLSDILFYL</sequence>
<dbReference type="GO" id="GO:0003723">
    <property type="term" value="F:RNA binding"/>
    <property type="evidence" value="ECO:0007669"/>
    <property type="project" value="UniProtKB-KW"/>
</dbReference>
<dbReference type="PANTHER" id="PTHR22891">
    <property type="entry name" value="EUKARYOTIC TRANSLATION INITIATION FACTOR 2C"/>
    <property type="match status" value="1"/>
</dbReference>
<evidence type="ECO:0000256" key="5">
    <source>
        <dbReference type="ARBA" id="ARBA00022884"/>
    </source>
</evidence>
<name>A0A195CLN2_9HYME</name>
<feature type="compositionally biased region" description="Low complexity" evidence="8">
    <location>
        <begin position="42"/>
        <end position="84"/>
    </location>
</feature>
<evidence type="ECO:0000256" key="6">
    <source>
        <dbReference type="ARBA" id="ARBA00023158"/>
    </source>
</evidence>
<dbReference type="Gene3D" id="2.170.260.10">
    <property type="entry name" value="paz domain"/>
    <property type="match status" value="1"/>
</dbReference>
<feature type="domain" description="Piwi" evidence="10">
    <location>
        <begin position="615"/>
        <end position="909"/>
    </location>
</feature>
<dbReference type="GO" id="GO:0005737">
    <property type="term" value="C:cytoplasm"/>
    <property type="evidence" value="ECO:0007669"/>
    <property type="project" value="UniProtKB-SubCell"/>
</dbReference>
<dbReference type="Proteomes" id="UP000078542">
    <property type="component" value="Unassembled WGS sequence"/>
</dbReference>
<evidence type="ECO:0000313" key="11">
    <source>
        <dbReference type="EMBL" id="KYN01613.1"/>
    </source>
</evidence>
<keyword evidence="2" id="KW-0217">Developmental protein</keyword>
<evidence type="ECO:0000259" key="9">
    <source>
        <dbReference type="PROSITE" id="PS50821"/>
    </source>
</evidence>
<evidence type="ECO:0000259" key="10">
    <source>
        <dbReference type="PROSITE" id="PS50822"/>
    </source>
</evidence>
<evidence type="ECO:0000256" key="4">
    <source>
        <dbReference type="ARBA" id="ARBA00022782"/>
    </source>
</evidence>
<dbReference type="Gene3D" id="3.30.420.10">
    <property type="entry name" value="Ribonuclease H-like superfamily/Ribonuclease H"/>
    <property type="match status" value="1"/>
</dbReference>
<feature type="compositionally biased region" description="Polar residues" evidence="8">
    <location>
        <begin position="29"/>
        <end position="41"/>
    </location>
</feature>